<comment type="caution">
    <text evidence="2">The sequence shown here is derived from an EMBL/GenBank/DDBJ whole genome shotgun (WGS) entry which is preliminary data.</text>
</comment>
<keyword evidence="1" id="KW-0472">Membrane</keyword>
<feature type="transmembrane region" description="Helical" evidence="1">
    <location>
        <begin position="57"/>
        <end position="76"/>
    </location>
</feature>
<organism evidence="2 3">
    <name type="scientific">Candidatus Uhrbacteria bacterium GW2011_GWF2_46_218</name>
    <dbReference type="NCBI Taxonomy" id="1619001"/>
    <lineage>
        <taxon>Bacteria</taxon>
        <taxon>Candidatus Uhriibacteriota</taxon>
    </lineage>
</organism>
<sequence length="102" mass="11762">MLKRALTFLGNLFGWLIISIILGAFIYFTTIIIMLFAGLPLMNFFSEDLIDPVMNWWMSKGPYTCFVIAFVITIIVENNSPLFFLKRDPTLPKETDHPNDRA</sequence>
<gene>
    <name evidence="2" type="ORF">UX45_C0016G0002</name>
</gene>
<feature type="transmembrane region" description="Helical" evidence="1">
    <location>
        <begin position="12"/>
        <end position="37"/>
    </location>
</feature>
<accession>A0A0G1PI75</accession>
<reference evidence="2 3" key="1">
    <citation type="journal article" date="2015" name="Nature">
        <title>rRNA introns, odd ribosomes, and small enigmatic genomes across a large radiation of phyla.</title>
        <authorList>
            <person name="Brown C.T."/>
            <person name="Hug L.A."/>
            <person name="Thomas B.C."/>
            <person name="Sharon I."/>
            <person name="Castelle C.J."/>
            <person name="Singh A."/>
            <person name="Wilkins M.J."/>
            <person name="Williams K.H."/>
            <person name="Banfield J.F."/>
        </authorList>
    </citation>
    <scope>NUCLEOTIDE SEQUENCE [LARGE SCALE GENOMIC DNA]</scope>
</reference>
<proteinExistence type="predicted"/>
<name>A0A0G1PI75_9BACT</name>
<dbReference type="AlphaFoldDB" id="A0A0G1PI75"/>
<evidence type="ECO:0000313" key="3">
    <source>
        <dbReference type="Proteomes" id="UP000034705"/>
    </source>
</evidence>
<dbReference type="Proteomes" id="UP000034705">
    <property type="component" value="Unassembled WGS sequence"/>
</dbReference>
<protein>
    <submittedName>
        <fullName evidence="2">Uncharacterized protein</fullName>
    </submittedName>
</protein>
<keyword evidence="1" id="KW-1133">Transmembrane helix</keyword>
<dbReference type="EMBL" id="LCMG01000016">
    <property type="protein sequence ID" value="KKU32466.1"/>
    <property type="molecule type" value="Genomic_DNA"/>
</dbReference>
<evidence type="ECO:0000256" key="1">
    <source>
        <dbReference type="SAM" id="Phobius"/>
    </source>
</evidence>
<evidence type="ECO:0000313" key="2">
    <source>
        <dbReference type="EMBL" id="KKU32466.1"/>
    </source>
</evidence>
<keyword evidence="1" id="KW-0812">Transmembrane</keyword>